<name>A0ABW6CVH6_9CAUL</name>
<protein>
    <submittedName>
        <fullName evidence="1">DUF3800 domain-containing protein</fullName>
    </submittedName>
</protein>
<dbReference type="RefSeq" id="WP_377371574.1">
    <property type="nucleotide sequence ID" value="NZ_JAOTJD010000053.1"/>
</dbReference>
<proteinExistence type="predicted"/>
<evidence type="ECO:0000313" key="2">
    <source>
        <dbReference type="Proteomes" id="UP001598130"/>
    </source>
</evidence>
<keyword evidence="2" id="KW-1185">Reference proteome</keyword>
<dbReference type="EMBL" id="JAOTJD010000053">
    <property type="protein sequence ID" value="MFD3266313.1"/>
    <property type="molecule type" value="Genomic_DNA"/>
</dbReference>
<sequence>MANKFIFADEAGCFTFKDKPGASRFFILVTVASNNWTVSDRLLSIRRELALNGDPDRDKLHATTDLQEVRNVVFDAISKEDFRWDATILEKRKAQPQTRTDHPTFYRYAWYYHFKHVGRRYLADCDKMLITSAALGEKKTRAAFKAGVNEPVQQLAARERWEVAFHESCKDPLLWVADYCAWAVQKKWERDDLRSYDLIKRQRGSEYNLWSPGKVFYY</sequence>
<organism evidence="1 2">
    <name type="scientific">Phenylobacterium ferrooxidans</name>
    <dbReference type="NCBI Taxonomy" id="2982689"/>
    <lineage>
        <taxon>Bacteria</taxon>
        <taxon>Pseudomonadati</taxon>
        <taxon>Pseudomonadota</taxon>
        <taxon>Alphaproteobacteria</taxon>
        <taxon>Caulobacterales</taxon>
        <taxon>Caulobacteraceae</taxon>
        <taxon>Phenylobacterium</taxon>
    </lineage>
</organism>
<dbReference type="InterPro" id="IPR024524">
    <property type="entry name" value="DUF3800"/>
</dbReference>
<comment type="caution">
    <text evidence="1">The sequence shown here is derived from an EMBL/GenBank/DDBJ whole genome shotgun (WGS) entry which is preliminary data.</text>
</comment>
<dbReference type="Proteomes" id="UP001598130">
    <property type="component" value="Unassembled WGS sequence"/>
</dbReference>
<accession>A0ABW6CVH6</accession>
<reference evidence="1 2" key="1">
    <citation type="submission" date="2022-09" db="EMBL/GenBank/DDBJ databases">
        <title>New species of Phenylobacterium.</title>
        <authorList>
            <person name="Mieszkin S."/>
        </authorList>
    </citation>
    <scope>NUCLEOTIDE SEQUENCE [LARGE SCALE GENOMIC DNA]</scope>
    <source>
        <strain evidence="1 2">HK31-G</strain>
    </source>
</reference>
<evidence type="ECO:0000313" key="1">
    <source>
        <dbReference type="EMBL" id="MFD3266313.1"/>
    </source>
</evidence>
<dbReference type="Pfam" id="PF12686">
    <property type="entry name" value="DUF3800"/>
    <property type="match status" value="1"/>
</dbReference>
<gene>
    <name evidence="1" type="ORF">OCL97_20410</name>
</gene>